<comment type="subcellular location">
    <subcellularLocation>
        <location evidence="6">Plastid</location>
        <location evidence="6">Chloroplast</location>
    </subcellularLocation>
</comment>
<dbReference type="Pfam" id="PF03948">
    <property type="entry name" value="Ribosomal_L9_C"/>
    <property type="match status" value="1"/>
</dbReference>
<keyword evidence="2 6" id="KW-0699">rRNA-binding</keyword>
<reference evidence="9" key="1">
    <citation type="journal article" date="2017" name="J. Phycol.">
        <title>Analysis of chloroplast genomes and a supermatrix inform reclassification of the Rhodomelaceae (Rhodophyta).</title>
        <authorList>
            <person name="Diaz-Tapia P."/>
            <person name="Maggs C.A."/>
            <person name="West J.A."/>
            <person name="Verbruggen H."/>
        </authorList>
    </citation>
    <scope>NUCLEOTIDE SEQUENCE</scope>
    <source>
        <strain evidence="9">JH1427</strain>
    </source>
</reference>
<dbReference type="SUPFAM" id="SSF55658">
    <property type="entry name" value="L9 N-domain-like"/>
    <property type="match status" value="1"/>
</dbReference>
<comment type="function">
    <text evidence="6">Binds to the 23S rRNA.</text>
</comment>
<geneLocation type="chloroplast" evidence="9"/>
<name>A0A1Z1M3Y0_9FLOR</name>
<dbReference type="Gene3D" id="3.10.430.100">
    <property type="entry name" value="Ribosomal protein L9, C-terminal domain"/>
    <property type="match status" value="1"/>
</dbReference>
<dbReference type="InterPro" id="IPR020069">
    <property type="entry name" value="Ribosomal_bL9_C"/>
</dbReference>
<keyword evidence="3 6" id="KW-0694">RNA-binding</keyword>
<organism evidence="9">
    <name type="scientific">Periphykon beckeri</name>
    <dbReference type="NCBI Taxonomy" id="2006982"/>
    <lineage>
        <taxon>Eukaryota</taxon>
        <taxon>Rhodophyta</taxon>
        <taxon>Florideophyceae</taxon>
        <taxon>Rhodymeniophycidae</taxon>
        <taxon>Ceramiales</taxon>
        <taxon>Rhodomelaceae</taxon>
        <taxon>Periphykon</taxon>
    </lineage>
</organism>
<accession>A0A1Z1M3Y0</accession>
<sequence length="154" mass="17612">MKKKVDVIIKTNNFTKAIKGSIINVARGYAFNYLIPNKIAEVATNKKVKHIKMFESIKTKEEKAKQIKNKLLQNSIEKITSISIYKKKGENNLIFGSITEKDIMKWVSKNTNILINKTQIKTSDVKYIGKYEIKIEISSQISIKIPLNIIPTNI</sequence>
<dbReference type="NCBIfam" id="TIGR00158">
    <property type="entry name" value="L9"/>
    <property type="match status" value="1"/>
</dbReference>
<evidence type="ECO:0000259" key="8">
    <source>
        <dbReference type="Pfam" id="PF03948"/>
    </source>
</evidence>
<dbReference type="AlphaFoldDB" id="A0A1Z1M3Y0"/>
<evidence type="ECO:0000259" key="7">
    <source>
        <dbReference type="Pfam" id="PF01281"/>
    </source>
</evidence>
<dbReference type="GO" id="GO:0003735">
    <property type="term" value="F:structural constituent of ribosome"/>
    <property type="evidence" value="ECO:0007669"/>
    <property type="project" value="InterPro"/>
</dbReference>
<evidence type="ECO:0000256" key="4">
    <source>
        <dbReference type="ARBA" id="ARBA00022980"/>
    </source>
</evidence>
<evidence type="ECO:0000256" key="6">
    <source>
        <dbReference type="HAMAP-Rule" id="MF_00503"/>
    </source>
</evidence>
<keyword evidence="4 6" id="KW-0689">Ribosomal protein</keyword>
<protein>
    <recommendedName>
        <fullName evidence="6">Large ribosomal subunit protein bL9c</fullName>
    </recommendedName>
</protein>
<evidence type="ECO:0000256" key="5">
    <source>
        <dbReference type="ARBA" id="ARBA00023274"/>
    </source>
</evidence>
<evidence type="ECO:0000256" key="1">
    <source>
        <dbReference type="ARBA" id="ARBA00010605"/>
    </source>
</evidence>
<dbReference type="InterPro" id="IPR020070">
    <property type="entry name" value="Ribosomal_bL9_N"/>
</dbReference>
<keyword evidence="9" id="KW-0150">Chloroplast</keyword>
<dbReference type="HAMAP" id="MF_00503">
    <property type="entry name" value="Ribosomal_bL9"/>
    <property type="match status" value="1"/>
</dbReference>
<keyword evidence="9" id="KW-0934">Plastid</keyword>
<keyword evidence="5 6" id="KW-0687">Ribonucleoprotein</keyword>
<dbReference type="GO" id="GO:0019843">
    <property type="term" value="F:rRNA binding"/>
    <property type="evidence" value="ECO:0007669"/>
    <property type="project" value="UniProtKB-UniRule"/>
</dbReference>
<dbReference type="PANTHER" id="PTHR21368">
    <property type="entry name" value="50S RIBOSOMAL PROTEIN L9"/>
    <property type="match status" value="1"/>
</dbReference>
<dbReference type="InterPro" id="IPR000244">
    <property type="entry name" value="Ribosomal_bL9"/>
</dbReference>
<dbReference type="InterPro" id="IPR036791">
    <property type="entry name" value="Ribosomal_bL9_C_sf"/>
</dbReference>
<evidence type="ECO:0000256" key="3">
    <source>
        <dbReference type="ARBA" id="ARBA00022884"/>
    </source>
</evidence>
<evidence type="ECO:0000313" key="9">
    <source>
        <dbReference type="EMBL" id="ARW60485.1"/>
    </source>
</evidence>
<dbReference type="GO" id="GO:0009507">
    <property type="term" value="C:chloroplast"/>
    <property type="evidence" value="ECO:0007669"/>
    <property type="project" value="UniProtKB-SubCell"/>
</dbReference>
<dbReference type="InterPro" id="IPR009027">
    <property type="entry name" value="Ribosomal_bL9/RNase_H1_N"/>
</dbReference>
<dbReference type="SUPFAM" id="SSF55653">
    <property type="entry name" value="Ribosomal protein L9 C-domain"/>
    <property type="match status" value="1"/>
</dbReference>
<evidence type="ECO:0000256" key="2">
    <source>
        <dbReference type="ARBA" id="ARBA00022730"/>
    </source>
</evidence>
<dbReference type="GO" id="GO:0006412">
    <property type="term" value="P:translation"/>
    <property type="evidence" value="ECO:0007669"/>
    <property type="project" value="UniProtKB-UniRule"/>
</dbReference>
<dbReference type="RefSeq" id="YP_009392137.1">
    <property type="nucleotide sequence ID" value="NC_035261.1"/>
</dbReference>
<dbReference type="GO" id="GO:1990904">
    <property type="term" value="C:ribonucleoprotein complex"/>
    <property type="evidence" value="ECO:0007669"/>
    <property type="project" value="UniProtKB-KW"/>
</dbReference>
<feature type="domain" description="Large ribosomal subunit protein bL9 C-terminal" evidence="8">
    <location>
        <begin position="64"/>
        <end position="150"/>
    </location>
</feature>
<dbReference type="Pfam" id="PF01281">
    <property type="entry name" value="Ribosomal_L9_N"/>
    <property type="match status" value="1"/>
</dbReference>
<proteinExistence type="inferred from homology"/>
<dbReference type="GO" id="GO:0005840">
    <property type="term" value="C:ribosome"/>
    <property type="evidence" value="ECO:0007669"/>
    <property type="project" value="UniProtKB-KW"/>
</dbReference>
<dbReference type="GeneID" id="33353618"/>
<dbReference type="InterPro" id="IPR020594">
    <property type="entry name" value="Ribosomal_bL9_bac/chp"/>
</dbReference>
<comment type="similarity">
    <text evidence="1 6">Belongs to the bacterial ribosomal protein bL9 family.</text>
</comment>
<gene>
    <name evidence="6 9" type="primary">rpl9</name>
</gene>
<feature type="domain" description="Ribosomal protein L9" evidence="7">
    <location>
        <begin position="18"/>
        <end position="51"/>
    </location>
</feature>
<dbReference type="Gene3D" id="3.40.5.10">
    <property type="entry name" value="Ribosomal protein L9, N-terminal domain"/>
    <property type="match status" value="1"/>
</dbReference>
<dbReference type="EMBL" id="MF101413">
    <property type="protein sequence ID" value="ARW60485.1"/>
    <property type="molecule type" value="Genomic_DNA"/>
</dbReference>
<dbReference type="InterPro" id="IPR036935">
    <property type="entry name" value="Ribosomal_bL9_N_sf"/>
</dbReference>